<dbReference type="Proteomes" id="UP000286701">
    <property type="component" value="Unassembled WGS sequence"/>
</dbReference>
<evidence type="ECO:0000313" key="7">
    <source>
        <dbReference type="EMBL" id="RWY54356.1"/>
    </source>
</evidence>
<feature type="transmembrane region" description="Helical" evidence="6">
    <location>
        <begin position="316"/>
        <end position="338"/>
    </location>
</feature>
<dbReference type="Gene3D" id="1.20.1530.10">
    <property type="entry name" value="Na+/H+ antiporter like domain"/>
    <property type="match status" value="1"/>
</dbReference>
<evidence type="ECO:0000256" key="4">
    <source>
        <dbReference type="ARBA" id="ARBA00022989"/>
    </source>
</evidence>
<dbReference type="Pfam" id="PF06965">
    <property type="entry name" value="Na_H_antiport_1"/>
    <property type="match status" value="1"/>
</dbReference>
<dbReference type="AlphaFoldDB" id="A0A3S4YG25"/>
<evidence type="ECO:0000313" key="8">
    <source>
        <dbReference type="Proteomes" id="UP000286701"/>
    </source>
</evidence>
<keyword evidence="4 6" id="KW-1133">Transmembrane helix</keyword>
<reference evidence="7 8" key="1">
    <citation type="submission" date="2019-01" db="EMBL/GenBank/DDBJ databases">
        <title>Mucilaginibacter antarcticum sp. nov., isolated from antarctic soil.</title>
        <authorList>
            <person name="Yan Y.-Q."/>
            <person name="Du Z.-J."/>
        </authorList>
    </citation>
    <scope>NUCLEOTIDE SEQUENCE [LARGE SCALE GENOMIC DNA]</scope>
    <source>
        <strain evidence="7 8">F01003</strain>
    </source>
</reference>
<dbReference type="GO" id="GO:0006885">
    <property type="term" value="P:regulation of pH"/>
    <property type="evidence" value="ECO:0007669"/>
    <property type="project" value="UniProtKB-UniRule"/>
</dbReference>
<comment type="caution">
    <text evidence="7">The sequence shown here is derived from an EMBL/GenBank/DDBJ whole genome shotgun (WGS) entry which is preliminary data.</text>
</comment>
<sequence length="397" mass="42985">MLINDSRFTGIMLIVCTLTSMFLANSLGFAGAYKNLWNGEWVTAGLPVHLPDNFVSLINNFLMAFFFLMAGMEIKRELISGELSSFKKAVLPFGAALGGMLVPALIFVAFNLHTSYVHGWGIPTATDIAFSVGIASLLGKRIPVGLKILLMALAIIDDLGAIVVIALFYGGHINWLFLGIGAAIYGSLFVLNYYKVKFGALHIVLSLAMWYAIFNSGVEASITGVLIAFATPVATLPKIEKAIHRWVNFMILPLFALANTAILLPQHILSSLTTTVGLGVIFGLVIGKPLGIFLFSRVLVALKMASLPSNVKWKQVFGMGMLAGIGFTMSIFTTMLAFKQEAFQDVAKVAVLVSVLLSLVLSMAYFLMISVNMTFELGTDEREQRPDVAGALELNLN</sequence>
<organism evidence="7 8">
    <name type="scientific">Mucilaginibacter gilvus</name>
    <dbReference type="NCBI Taxonomy" id="2305909"/>
    <lineage>
        <taxon>Bacteria</taxon>
        <taxon>Pseudomonadati</taxon>
        <taxon>Bacteroidota</taxon>
        <taxon>Sphingobacteriia</taxon>
        <taxon>Sphingobacteriales</taxon>
        <taxon>Sphingobacteriaceae</taxon>
        <taxon>Mucilaginibacter</taxon>
    </lineage>
</organism>
<dbReference type="PANTHER" id="PTHR30341">
    <property type="entry name" value="SODIUM ION/PROTON ANTIPORTER NHAA-RELATED"/>
    <property type="match status" value="1"/>
</dbReference>
<protein>
    <recommendedName>
        <fullName evidence="6">Na(+)/H(+) antiporter NhaA</fullName>
    </recommendedName>
    <alternativeName>
        <fullName evidence="6">Sodium/proton antiporter NhaA</fullName>
    </alternativeName>
</protein>
<keyword evidence="2 6" id="KW-1003">Cell membrane</keyword>
<keyword evidence="8" id="KW-1185">Reference proteome</keyword>
<proteinExistence type="inferred from homology"/>
<evidence type="ECO:0000256" key="1">
    <source>
        <dbReference type="ARBA" id="ARBA00004429"/>
    </source>
</evidence>
<keyword evidence="6" id="KW-0739">Sodium transport</keyword>
<keyword evidence="5 6" id="KW-0472">Membrane</keyword>
<dbReference type="HAMAP" id="MF_01844">
    <property type="entry name" value="NhaA"/>
    <property type="match status" value="1"/>
</dbReference>
<evidence type="ECO:0000256" key="3">
    <source>
        <dbReference type="ARBA" id="ARBA00022692"/>
    </source>
</evidence>
<keyword evidence="6" id="KW-0915">Sodium</keyword>
<feature type="transmembrane region" description="Helical" evidence="6">
    <location>
        <begin position="246"/>
        <end position="264"/>
    </location>
</feature>
<evidence type="ECO:0000256" key="2">
    <source>
        <dbReference type="ARBA" id="ARBA00022475"/>
    </source>
</evidence>
<feature type="transmembrane region" description="Helical" evidence="6">
    <location>
        <begin position="12"/>
        <end position="33"/>
    </location>
</feature>
<gene>
    <name evidence="6 7" type="primary">nhaA</name>
    <name evidence="7" type="ORF">EPL05_06385</name>
</gene>
<feature type="transmembrane region" description="Helical" evidence="6">
    <location>
        <begin position="53"/>
        <end position="70"/>
    </location>
</feature>
<feature type="transmembrane region" description="Helical" evidence="6">
    <location>
        <begin position="276"/>
        <end position="295"/>
    </location>
</feature>
<comment type="subcellular location">
    <subcellularLocation>
        <location evidence="1">Cell inner membrane</location>
        <topology evidence="1">Multi-pass membrane protein</topology>
    </subcellularLocation>
    <subcellularLocation>
        <location evidence="6">Cell membrane</location>
        <topology evidence="6">Multi-pass membrane protein</topology>
    </subcellularLocation>
</comment>
<feature type="transmembrane region" description="Helical" evidence="6">
    <location>
        <begin position="175"/>
        <end position="191"/>
    </location>
</feature>
<evidence type="ECO:0000256" key="5">
    <source>
        <dbReference type="ARBA" id="ARBA00023136"/>
    </source>
</evidence>
<comment type="catalytic activity">
    <reaction evidence="6">
        <text>Na(+)(in) + 2 H(+)(out) = Na(+)(out) + 2 H(+)(in)</text>
        <dbReference type="Rhea" id="RHEA:29251"/>
        <dbReference type="ChEBI" id="CHEBI:15378"/>
        <dbReference type="ChEBI" id="CHEBI:29101"/>
    </reaction>
</comment>
<dbReference type="PANTHER" id="PTHR30341:SF0">
    <property type="entry name" value="NA(+)_H(+) ANTIPORTER NHAA"/>
    <property type="match status" value="1"/>
</dbReference>
<accession>A0A3S4YG25</accession>
<evidence type="ECO:0000256" key="6">
    <source>
        <dbReference type="HAMAP-Rule" id="MF_01844"/>
    </source>
</evidence>
<feature type="transmembrane region" description="Helical" evidence="6">
    <location>
        <begin position="350"/>
        <end position="375"/>
    </location>
</feature>
<dbReference type="NCBIfam" id="TIGR00773">
    <property type="entry name" value="NhaA"/>
    <property type="match status" value="1"/>
</dbReference>
<dbReference type="InterPro" id="IPR004670">
    <property type="entry name" value="NhaA"/>
</dbReference>
<feature type="transmembrane region" description="Helical" evidence="6">
    <location>
        <begin position="116"/>
        <end position="138"/>
    </location>
</feature>
<feature type="transmembrane region" description="Helical" evidence="6">
    <location>
        <begin position="90"/>
        <end position="110"/>
    </location>
</feature>
<keyword evidence="6" id="KW-0813">Transport</keyword>
<dbReference type="EMBL" id="SBIW01000003">
    <property type="protein sequence ID" value="RWY54356.1"/>
    <property type="molecule type" value="Genomic_DNA"/>
</dbReference>
<keyword evidence="3 6" id="KW-0812">Transmembrane</keyword>
<feature type="transmembrane region" description="Helical" evidence="6">
    <location>
        <begin position="150"/>
        <end position="169"/>
    </location>
</feature>
<dbReference type="GO" id="GO:0005886">
    <property type="term" value="C:plasma membrane"/>
    <property type="evidence" value="ECO:0007669"/>
    <property type="project" value="UniProtKB-SubCell"/>
</dbReference>
<comment type="similarity">
    <text evidence="6">Belongs to the NhaA Na(+)/H(+) (TC 2.A.33) antiporter family.</text>
</comment>
<dbReference type="OrthoDB" id="9808135at2"/>
<name>A0A3S4YG25_9SPHI</name>
<keyword evidence="6" id="KW-0050">Antiport</keyword>
<dbReference type="GO" id="GO:0015385">
    <property type="term" value="F:sodium:proton antiporter activity"/>
    <property type="evidence" value="ECO:0007669"/>
    <property type="project" value="UniProtKB-UniRule"/>
</dbReference>
<keyword evidence="6" id="KW-0406">Ion transport</keyword>
<dbReference type="InterPro" id="IPR023171">
    <property type="entry name" value="Na/H_antiporter_dom_sf"/>
</dbReference>
<comment type="function">
    <text evidence="6">Na(+)/H(+) antiporter that extrudes sodium in exchange for external protons.</text>
</comment>